<proteinExistence type="predicted"/>
<gene>
    <name evidence="1" type="ORF">JYE49_07050</name>
</gene>
<evidence type="ECO:0000313" key="2">
    <source>
        <dbReference type="Proteomes" id="UP000682782"/>
    </source>
</evidence>
<reference evidence="1" key="1">
    <citation type="submission" date="2021-01" db="EMBL/GenBank/DDBJ databases">
        <title>Complete genome sequence of Clostridiales bacterium R-7.</title>
        <authorList>
            <person name="Mahoney-Kurpe S.C."/>
            <person name="Palevich N."/>
            <person name="Koike S."/>
            <person name="Moon C.D."/>
            <person name="Attwood G.T."/>
        </authorList>
    </citation>
    <scope>NUCLEOTIDE SEQUENCE</scope>
    <source>
        <strain evidence="1">R-7</strain>
    </source>
</reference>
<evidence type="ECO:0000313" key="1">
    <source>
        <dbReference type="EMBL" id="QUC68440.1"/>
    </source>
</evidence>
<protein>
    <submittedName>
        <fullName evidence="1">Carbamoyl phosphate synthase small subunit</fullName>
    </submittedName>
</protein>
<name>A0AC61MYZ9_9FIRM</name>
<dbReference type="Proteomes" id="UP000682782">
    <property type="component" value="Chromosome"/>
</dbReference>
<sequence>MAYLVLANGTVFEGRRIGAPLNRIGELVFTTGMEGYLETLTDPSYYGQIVTQTFPLIGNYGVIEEDFEGHSELFGYIVRELCDTPSNFRSAYPLNEYLVAKGIPGLCGVDTREIVRITREEGVMNAMICDEIPSDLSEIKAFTVKDAVDSVTEAVKETFPAEGKEVCRVALIDYGAKHNIIRSLQKRGCSVTVWPARTTAEAILASDPDGIMLSNGPGDPKENTFCIGELKKLIGKLPVFGICLGHQLTALALGGDTIKLKYGHRGGNQPVRDLAAGRTYITSQNHGYAVVADSLKGIGTESFRNANDGSCEGMDYPDLKCFTVQFHPEAASGPRDTAVLFDRFVANMTNGGKTNA</sequence>
<keyword evidence="2" id="KW-1185">Reference proteome</keyword>
<organism evidence="1 2">
    <name type="scientific">Aristaeella hokkaidonensis</name>
    <dbReference type="NCBI Taxonomy" id="3046382"/>
    <lineage>
        <taxon>Bacteria</taxon>
        <taxon>Bacillati</taxon>
        <taxon>Bacillota</taxon>
        <taxon>Clostridia</taxon>
        <taxon>Eubacteriales</taxon>
        <taxon>Aristaeellaceae</taxon>
        <taxon>Aristaeella</taxon>
    </lineage>
</organism>
<accession>A0AC61MYZ9</accession>
<dbReference type="EMBL" id="CP068393">
    <property type="protein sequence ID" value="QUC68440.1"/>
    <property type="molecule type" value="Genomic_DNA"/>
</dbReference>